<dbReference type="EMBL" id="JABXBU010000001">
    <property type="protein sequence ID" value="KAF8796145.1"/>
    <property type="molecule type" value="Genomic_DNA"/>
</dbReference>
<proteinExistence type="predicted"/>
<evidence type="ECO:0000313" key="1">
    <source>
        <dbReference type="EMBL" id="KAF8796145.1"/>
    </source>
</evidence>
<protein>
    <submittedName>
        <fullName evidence="1">Uncharacterized protein</fullName>
    </submittedName>
</protein>
<reference evidence="1" key="1">
    <citation type="journal article" date="2020" name="bioRxiv">
        <title>Chromosome-level reference genome of the European wasp spider Argiope bruennichi: a resource for studies on range expansion and evolutionary adaptation.</title>
        <authorList>
            <person name="Sheffer M.M."/>
            <person name="Hoppe A."/>
            <person name="Krehenwinkel H."/>
            <person name="Uhl G."/>
            <person name="Kuss A.W."/>
            <person name="Jensen L."/>
            <person name="Jensen C."/>
            <person name="Gillespie R.G."/>
            <person name="Hoff K.J."/>
            <person name="Prost S."/>
        </authorList>
    </citation>
    <scope>NUCLEOTIDE SEQUENCE</scope>
</reference>
<accession>A0A8T0G0X5</accession>
<dbReference type="AlphaFoldDB" id="A0A8T0G0X5"/>
<reference evidence="1" key="2">
    <citation type="submission" date="2020-06" db="EMBL/GenBank/DDBJ databases">
        <authorList>
            <person name="Sheffer M."/>
        </authorList>
    </citation>
    <scope>NUCLEOTIDE SEQUENCE</scope>
</reference>
<gene>
    <name evidence="1" type="ORF">HNY73_000559</name>
</gene>
<evidence type="ECO:0000313" key="2">
    <source>
        <dbReference type="Proteomes" id="UP000807504"/>
    </source>
</evidence>
<dbReference type="Proteomes" id="UP000807504">
    <property type="component" value="Unassembled WGS sequence"/>
</dbReference>
<name>A0A8T0G0X5_ARGBR</name>
<keyword evidence="2" id="KW-1185">Reference proteome</keyword>
<comment type="caution">
    <text evidence="1">The sequence shown here is derived from an EMBL/GenBank/DDBJ whole genome shotgun (WGS) entry which is preliminary data.</text>
</comment>
<organism evidence="1 2">
    <name type="scientific">Argiope bruennichi</name>
    <name type="common">Wasp spider</name>
    <name type="synonym">Aranea bruennichi</name>
    <dbReference type="NCBI Taxonomy" id="94029"/>
    <lineage>
        <taxon>Eukaryota</taxon>
        <taxon>Metazoa</taxon>
        <taxon>Ecdysozoa</taxon>
        <taxon>Arthropoda</taxon>
        <taxon>Chelicerata</taxon>
        <taxon>Arachnida</taxon>
        <taxon>Araneae</taxon>
        <taxon>Araneomorphae</taxon>
        <taxon>Entelegynae</taxon>
        <taxon>Araneoidea</taxon>
        <taxon>Araneidae</taxon>
        <taxon>Argiope</taxon>
    </lineage>
</organism>
<sequence length="92" mass="10629">MRKESRDLKKFAASKLAIIQESIEMNQWHQVPSEKNPAYVISRGLDPTRMQQSDFWWFGPTFLQELVVNVPGDCDNIHDPLDSSVQYMDVSS</sequence>